<feature type="domain" description="RNA 2-O ribose methyltransferase substrate binding" evidence="6">
    <location>
        <begin position="6"/>
        <end position="82"/>
    </location>
</feature>
<dbReference type="InterPro" id="IPR013123">
    <property type="entry name" value="SpoU_subst-bd"/>
</dbReference>
<name>M1LW82_9PROT</name>
<dbReference type="SUPFAM" id="SSF55315">
    <property type="entry name" value="L30e-like"/>
    <property type="match status" value="1"/>
</dbReference>
<dbReference type="Proteomes" id="UP000011563">
    <property type="component" value="Chromosome"/>
</dbReference>
<dbReference type="PANTHER" id="PTHR46429:SF1">
    <property type="entry name" value="23S RRNA (GUANOSINE-2'-O-)-METHYLTRANSFERASE RLMB"/>
    <property type="match status" value="1"/>
</dbReference>
<evidence type="ECO:0000259" key="6">
    <source>
        <dbReference type="SMART" id="SM00967"/>
    </source>
</evidence>
<dbReference type="NCBIfam" id="TIGR00186">
    <property type="entry name" value="rRNA_methyl_3"/>
    <property type="match status" value="1"/>
</dbReference>
<dbReference type="InterPro" id="IPR029028">
    <property type="entry name" value="Alpha/beta_knot_MTases"/>
</dbReference>
<dbReference type="InterPro" id="IPR001537">
    <property type="entry name" value="SpoU_MeTrfase"/>
</dbReference>
<dbReference type="CDD" id="cd18103">
    <property type="entry name" value="SpoU-like_RlmB"/>
    <property type="match status" value="1"/>
</dbReference>
<dbReference type="InterPro" id="IPR029064">
    <property type="entry name" value="Ribosomal_eL30-like_sf"/>
</dbReference>
<accession>M1LW82</accession>
<evidence type="ECO:0000313" key="8">
    <source>
        <dbReference type="Proteomes" id="UP000011563"/>
    </source>
</evidence>
<evidence type="ECO:0000256" key="1">
    <source>
        <dbReference type="ARBA" id="ARBA00007228"/>
    </source>
</evidence>
<dbReference type="AlphaFoldDB" id="M1LW82"/>
<keyword evidence="2" id="KW-0698">rRNA processing</keyword>
<dbReference type="Pfam" id="PF00588">
    <property type="entry name" value="SpoU_methylase"/>
    <property type="match status" value="1"/>
</dbReference>
<dbReference type="Gene3D" id="3.40.1280.10">
    <property type="match status" value="1"/>
</dbReference>
<dbReference type="SMART" id="SM00967">
    <property type="entry name" value="SpoU_sub_bind"/>
    <property type="match status" value="1"/>
</dbReference>
<gene>
    <name evidence="7" type="ORF">BCUE_0603</name>
</gene>
<keyword evidence="3 7" id="KW-0489">Methyltransferase</keyword>
<keyword evidence="8" id="KW-1185">Reference proteome</keyword>
<dbReference type="GO" id="GO:0005829">
    <property type="term" value="C:cytosol"/>
    <property type="evidence" value="ECO:0007669"/>
    <property type="project" value="TreeGrafter"/>
</dbReference>
<evidence type="ECO:0000256" key="3">
    <source>
        <dbReference type="ARBA" id="ARBA00022603"/>
    </source>
</evidence>
<dbReference type="EMBL" id="CP003807">
    <property type="protein sequence ID" value="AGF49787.1"/>
    <property type="molecule type" value="Genomic_DNA"/>
</dbReference>
<keyword evidence="4 7" id="KW-0808">Transferase</keyword>
<organism evidence="7 8">
    <name type="scientific">Candidatus Kinetoplastidibacterium blastocrithidiae TCC012E</name>
    <dbReference type="NCBI Taxonomy" id="1208922"/>
    <lineage>
        <taxon>Bacteria</taxon>
        <taxon>Pseudomonadati</taxon>
        <taxon>Pseudomonadota</taxon>
        <taxon>Betaproteobacteria</taxon>
        <taxon>Candidatus Kinetoplastidibacterium</taxon>
    </lineage>
</organism>
<dbReference type="Gene3D" id="3.30.1330.30">
    <property type="match status" value="1"/>
</dbReference>
<reference evidence="7 8" key="1">
    <citation type="journal article" date="2013" name="Genome Biol. Evol.">
        <title>Genome evolution and phylogenomic analysis of candidatus kinetoplastibacterium, the betaproteobacterial endosymbionts of strigomonas and angomonas.</title>
        <authorList>
            <person name="Alves J.M."/>
            <person name="Serrano M.G."/>
            <person name="Maia da Silva F."/>
            <person name="Voegtly L.J."/>
            <person name="Matveyev A.V."/>
            <person name="Teixeira M.M."/>
            <person name="Camargo E.P."/>
            <person name="Buck G.A."/>
        </authorList>
    </citation>
    <scope>NUCLEOTIDE SEQUENCE [LARGE SCALE GENOMIC DNA]</scope>
    <source>
        <strain evidence="7 8">TCC012E</strain>
    </source>
</reference>
<keyword evidence="5" id="KW-0949">S-adenosyl-L-methionine</keyword>
<dbReference type="InterPro" id="IPR029026">
    <property type="entry name" value="tRNA_m1G_MTases_N"/>
</dbReference>
<proteinExistence type="inferred from homology"/>
<dbReference type="PANTHER" id="PTHR46429">
    <property type="entry name" value="23S RRNA (GUANOSINE-2'-O-)-METHYLTRANSFERASE RLMB"/>
    <property type="match status" value="1"/>
</dbReference>
<protein>
    <submittedName>
        <fullName evidence="7">TrmH family RNA methyltransferase</fullName>
        <ecNumber evidence="7">2.1.1.-</ecNumber>
    </submittedName>
</protein>
<dbReference type="HOGENOM" id="CLU_021322_0_1_4"/>
<evidence type="ECO:0000313" key="7">
    <source>
        <dbReference type="EMBL" id="AGF49787.1"/>
    </source>
</evidence>
<dbReference type="PATRIC" id="fig|1208922.3.peg.341"/>
<dbReference type="GO" id="GO:0006364">
    <property type="term" value="P:rRNA processing"/>
    <property type="evidence" value="ECO:0007669"/>
    <property type="project" value="UniProtKB-KW"/>
</dbReference>
<dbReference type="SUPFAM" id="SSF75217">
    <property type="entry name" value="alpha/beta knot"/>
    <property type="match status" value="1"/>
</dbReference>
<dbReference type="RefSeq" id="WP_015238035.1">
    <property type="nucleotide sequence ID" value="NC_020285.1"/>
</dbReference>
<dbReference type="FunFam" id="3.40.1280.10:FF:000008">
    <property type="entry name" value="Group 3 RNA methyltransferase TrmH"/>
    <property type="match status" value="1"/>
</dbReference>
<dbReference type="EC" id="2.1.1.-" evidence="7"/>
<evidence type="ECO:0000256" key="2">
    <source>
        <dbReference type="ARBA" id="ARBA00022552"/>
    </source>
</evidence>
<dbReference type="KEGG" id="kbt:BCUE_0603"/>
<comment type="similarity">
    <text evidence="1">Belongs to the class IV-like SAM-binding methyltransferase superfamily. RNA methyltransferase TrmH family.</text>
</comment>
<dbReference type="Pfam" id="PF08032">
    <property type="entry name" value="SpoU_sub_bind"/>
    <property type="match status" value="1"/>
</dbReference>
<evidence type="ECO:0000256" key="5">
    <source>
        <dbReference type="ARBA" id="ARBA00022691"/>
    </source>
</evidence>
<evidence type="ECO:0000256" key="4">
    <source>
        <dbReference type="ARBA" id="ARBA00022679"/>
    </source>
</evidence>
<dbReference type="GO" id="GO:0003723">
    <property type="term" value="F:RNA binding"/>
    <property type="evidence" value="ECO:0007669"/>
    <property type="project" value="InterPro"/>
</dbReference>
<dbReference type="GO" id="GO:0032259">
    <property type="term" value="P:methylation"/>
    <property type="evidence" value="ECO:0007669"/>
    <property type="project" value="UniProtKB-KW"/>
</dbReference>
<dbReference type="GO" id="GO:0008173">
    <property type="term" value="F:RNA methyltransferase activity"/>
    <property type="evidence" value="ECO:0007669"/>
    <property type="project" value="InterPro"/>
</dbReference>
<dbReference type="InterPro" id="IPR004441">
    <property type="entry name" value="rRNA_MeTrfase_TrmH"/>
</dbReference>
<sequence>MTSMQTMIGFHSILMRLSQDPTSIKELYIDIKRKDKRILDFIKKAEENKCKLYYVESAKLDSLSNYMKHQGLVAFCRKSNIKTVNIEDILDSSSGNPLLLILDEITDPHNFGSCFRTANASGVDAVISPRDRSANITNPVVGKVSCGASDTVPYIPVTNLARTMRLLRDYGITLVGTDGSSSKSIYEIDTKKPMAWVVGSEGKGMRRLTRDTCDEIVKIPMSGNVMSLNAGVATAICLFETVRQRKFSSTL</sequence>